<organism evidence="2 3">
    <name type="scientific">Helicobacter cappadocius</name>
    <dbReference type="NCBI Taxonomy" id="3063998"/>
    <lineage>
        <taxon>Bacteria</taxon>
        <taxon>Pseudomonadati</taxon>
        <taxon>Campylobacterota</taxon>
        <taxon>Epsilonproteobacteria</taxon>
        <taxon>Campylobacterales</taxon>
        <taxon>Helicobacteraceae</taxon>
        <taxon>Helicobacter</taxon>
    </lineage>
</organism>
<gene>
    <name evidence="2" type="ORF">Q5I06_08665</name>
</gene>
<proteinExistence type="predicted"/>
<keyword evidence="1" id="KW-0472">Membrane</keyword>
<evidence type="ECO:0000313" key="2">
    <source>
        <dbReference type="EMBL" id="MDP2539839.1"/>
    </source>
</evidence>
<protein>
    <submittedName>
        <fullName evidence="2">Uncharacterized protein</fullName>
    </submittedName>
</protein>
<comment type="caution">
    <text evidence="2">The sequence shown here is derived from an EMBL/GenBank/DDBJ whole genome shotgun (WGS) entry which is preliminary data.</text>
</comment>
<evidence type="ECO:0000256" key="1">
    <source>
        <dbReference type="SAM" id="Phobius"/>
    </source>
</evidence>
<name>A0AA90STC2_9HELI</name>
<reference evidence="3" key="1">
    <citation type="journal article" date="2024" name="Syst. Appl. Microbiol.">
        <title>Helicobacter cappadocius sp. nov., from lizards: The first psychrotrophic Helicobacter species.</title>
        <authorList>
            <person name="Aydin F."/>
            <person name="Tarhane S."/>
            <person name="Karakaya E."/>
            <person name="Abay S."/>
            <person name="Kayman T."/>
            <person name="Guran O."/>
            <person name="Bozkurt E."/>
            <person name="Uzum N."/>
            <person name="Avci A."/>
            <person name="Olgun K."/>
            <person name="Jablonski D."/>
            <person name="Guran C."/>
            <person name="Burcin Saticioglu I."/>
        </authorList>
    </citation>
    <scope>NUCLEOTIDE SEQUENCE [LARGE SCALE GENOMIC DNA]</scope>
    <source>
        <strain evidence="3">faydin-H76</strain>
    </source>
</reference>
<dbReference type="AlphaFoldDB" id="A0AA90STC2"/>
<feature type="transmembrane region" description="Helical" evidence="1">
    <location>
        <begin position="6"/>
        <end position="23"/>
    </location>
</feature>
<keyword evidence="1" id="KW-1133">Transmembrane helix</keyword>
<dbReference type="RefSeq" id="WP_305520943.1">
    <property type="nucleotide sequence ID" value="NZ_JAUYZK010000030.1"/>
</dbReference>
<dbReference type="Proteomes" id="UP001177258">
    <property type="component" value="Unassembled WGS sequence"/>
</dbReference>
<evidence type="ECO:0000313" key="3">
    <source>
        <dbReference type="Proteomes" id="UP001177258"/>
    </source>
</evidence>
<sequence>MEMMSIITNIILTIGLIWIIIRVDRLEKRIEKLEEFLNKFIKNP</sequence>
<dbReference type="EMBL" id="JAUYZK010000030">
    <property type="protein sequence ID" value="MDP2539839.1"/>
    <property type="molecule type" value="Genomic_DNA"/>
</dbReference>
<keyword evidence="1" id="KW-0812">Transmembrane</keyword>
<accession>A0AA90STC2</accession>